<sequence>METDGTQASGHELDLTNVVTRLNRIRSSTRSRLANSDLTRAFLTSAVALLEERFGSARPLPVPEDAFPFSFLTRARVLRRAQDDFPELLPTEAKFRDRWAGQQDFLFDVVSYSLAARRQRHREILGSWVEEALVEEADFVGAVYRLARLAFGLLSGPEYRLQLLAVAWSNAYGADDAVKDVFAASGRDLVELCGRIAARYGLELRPGVSLDDYVLLVSALAEGMSMRMLADADGFLADVEGQRELFATGCVALMMSLVDVGDGLTVEDAAGRRVKGSRSRLS</sequence>
<proteinExistence type="predicted"/>
<gene>
    <name evidence="1" type="ORF">SPF06_04005</name>
</gene>
<dbReference type="EMBL" id="JAYGGQ010000001">
    <property type="protein sequence ID" value="MEA5453878.1"/>
    <property type="molecule type" value="Genomic_DNA"/>
</dbReference>
<evidence type="ECO:0000313" key="1">
    <source>
        <dbReference type="EMBL" id="MEA5453878.1"/>
    </source>
</evidence>
<reference evidence="1 2" key="1">
    <citation type="submission" date="2023-12" db="EMBL/GenBank/DDBJ databases">
        <title>Sinomonas terricola sp. nov, isolated from litchi orchard soil in Guangdong, PR China.</title>
        <authorList>
            <person name="Jiaxin W."/>
            <person name="Yang Z."/>
            <person name="Honghui Z."/>
        </authorList>
    </citation>
    <scope>NUCLEOTIDE SEQUENCE [LARGE SCALE GENOMIC DNA]</scope>
    <source>
        <strain evidence="1 2">JGH33</strain>
    </source>
</reference>
<accession>A0ABU5T2L8</accession>
<dbReference type="Proteomes" id="UP001304769">
    <property type="component" value="Unassembled WGS sequence"/>
</dbReference>
<organism evidence="1 2">
    <name type="scientific">Sinomonas terricola</name>
    <dbReference type="NCBI Taxonomy" id="3110330"/>
    <lineage>
        <taxon>Bacteria</taxon>
        <taxon>Bacillati</taxon>
        <taxon>Actinomycetota</taxon>
        <taxon>Actinomycetes</taxon>
        <taxon>Micrococcales</taxon>
        <taxon>Micrococcaceae</taxon>
        <taxon>Sinomonas</taxon>
    </lineage>
</organism>
<dbReference type="RefSeq" id="WP_323277623.1">
    <property type="nucleotide sequence ID" value="NZ_JAYGGQ010000001.1"/>
</dbReference>
<name>A0ABU5T2L8_9MICC</name>
<keyword evidence="2" id="KW-1185">Reference proteome</keyword>
<comment type="caution">
    <text evidence="1">The sequence shown here is derived from an EMBL/GenBank/DDBJ whole genome shotgun (WGS) entry which is preliminary data.</text>
</comment>
<evidence type="ECO:0000313" key="2">
    <source>
        <dbReference type="Proteomes" id="UP001304769"/>
    </source>
</evidence>
<protein>
    <recommendedName>
        <fullName evidence="3">Tetracyclin repressor-like C-terminal domain-containing protein</fullName>
    </recommendedName>
</protein>
<evidence type="ECO:0008006" key="3">
    <source>
        <dbReference type="Google" id="ProtNLM"/>
    </source>
</evidence>